<feature type="domain" description="Mannosyl-glycoprotein endo-beta-N-acetylglucosamidase-like" evidence="5">
    <location>
        <begin position="219"/>
        <end position="373"/>
    </location>
</feature>
<feature type="transmembrane region" description="Helical" evidence="4">
    <location>
        <begin position="414"/>
        <end position="432"/>
    </location>
</feature>
<dbReference type="Pfam" id="PF01832">
    <property type="entry name" value="Glucosaminidase"/>
    <property type="match status" value="1"/>
</dbReference>
<sequence length="439" mass="49789">MAVFIRGEVMKYRKILLVMVIIISIINITSQLVYASSETKDEVTSAVSEASQIESSTASFTNQLIHEQVIDDIMDGHLSKLDDFKSKQDYQLYMDGYNQLKNEYQKGMKNGRINGYKNKIKNVSKQSEIFQVGYQKGFQLTNEIYQLEHDESKSISSSESRHTNQTESSQPFNETKEDQPTGIVSFSNQSREEENVEPLKEIKTTEDSVPVITLPPLPLGPMIPSHQAFIELIAVDAVSIAQKNDLYASVMIAQAALESSWGTSDLARPHVYNLFGVKGGYKGKSIQMKTQEDDGFGNLSYINDDFRQYNSYFESLNDYAEVMNQPLFSAAKRGLCGDYHEVTRKLTGTYATDTQYDRKLNQIIETYQLDKYDRQAVCSKVKPIALPRLKLQYAPVKNRQSKVINHKSKTEPSTIYVVMIIIIIIGVIIMVLKKPTVRK</sequence>
<accession>A0A0R1RGA9</accession>
<name>A0A0R1RGA9_9LACO</name>
<reference evidence="6 7" key="1">
    <citation type="journal article" date="2015" name="Genome Announc.">
        <title>Expanding the biotechnology potential of lactobacilli through comparative genomics of 213 strains and associated genera.</title>
        <authorList>
            <person name="Sun Z."/>
            <person name="Harris H.M."/>
            <person name="McCann A."/>
            <person name="Guo C."/>
            <person name="Argimon S."/>
            <person name="Zhang W."/>
            <person name="Yang X."/>
            <person name="Jeffery I.B."/>
            <person name="Cooney J.C."/>
            <person name="Kagawa T.F."/>
            <person name="Liu W."/>
            <person name="Song Y."/>
            <person name="Salvetti E."/>
            <person name="Wrobel A."/>
            <person name="Rasinkangas P."/>
            <person name="Parkhill J."/>
            <person name="Rea M.C."/>
            <person name="O'Sullivan O."/>
            <person name="Ritari J."/>
            <person name="Douillard F.P."/>
            <person name="Paul Ross R."/>
            <person name="Yang R."/>
            <person name="Briner A.E."/>
            <person name="Felis G.E."/>
            <person name="de Vos W.M."/>
            <person name="Barrangou R."/>
            <person name="Klaenhammer T.R."/>
            <person name="Caufield P.W."/>
            <person name="Cui Y."/>
            <person name="Zhang H."/>
            <person name="O'Toole P.W."/>
        </authorList>
    </citation>
    <scope>NUCLEOTIDE SEQUENCE [LARGE SCALE GENOMIC DNA]</scope>
    <source>
        <strain evidence="6 7">DSM 15707</strain>
    </source>
</reference>
<dbReference type="Proteomes" id="UP000051697">
    <property type="component" value="Unassembled WGS sequence"/>
</dbReference>
<protein>
    <submittedName>
        <fullName evidence="6">N-acetylmuramoyl-L-alanine amidase</fullName>
    </submittedName>
</protein>
<dbReference type="InterPro" id="IPR051056">
    <property type="entry name" value="Glycosyl_Hydrolase_73"/>
</dbReference>
<proteinExistence type="inferred from homology"/>
<evidence type="ECO:0000313" key="7">
    <source>
        <dbReference type="Proteomes" id="UP000051697"/>
    </source>
</evidence>
<keyword evidence="4" id="KW-0812">Transmembrane</keyword>
<dbReference type="PRINTS" id="PR01002">
    <property type="entry name" value="FLGFLGJ"/>
</dbReference>
<dbReference type="GO" id="GO:0004040">
    <property type="term" value="F:amidase activity"/>
    <property type="evidence" value="ECO:0007669"/>
    <property type="project" value="InterPro"/>
</dbReference>
<feature type="compositionally biased region" description="Basic and acidic residues" evidence="3">
    <location>
        <begin position="190"/>
        <end position="202"/>
    </location>
</feature>
<keyword evidence="2" id="KW-0378">Hydrolase</keyword>
<dbReference type="Gene3D" id="1.10.530.10">
    <property type="match status" value="1"/>
</dbReference>
<dbReference type="PANTHER" id="PTHR33308:SF9">
    <property type="entry name" value="PEPTIDOGLYCAN HYDROLASE FLGJ"/>
    <property type="match status" value="1"/>
</dbReference>
<dbReference type="AlphaFoldDB" id="A0A0R1RGA9"/>
<gene>
    <name evidence="6" type="ORF">FC70_GL000635</name>
</gene>
<dbReference type="InterPro" id="IPR002901">
    <property type="entry name" value="MGlyc_endo_b_GlcNAc-like_dom"/>
</dbReference>
<keyword evidence="4" id="KW-1133">Transmembrane helix</keyword>
<comment type="caution">
    <text evidence="6">The sequence shown here is derived from an EMBL/GenBank/DDBJ whole genome shotgun (WGS) entry which is preliminary data.</text>
</comment>
<organism evidence="6 7">
    <name type="scientific">Paucilactobacillus oligofermentans DSM 15707 = LMG 22743</name>
    <dbReference type="NCBI Taxonomy" id="1423778"/>
    <lineage>
        <taxon>Bacteria</taxon>
        <taxon>Bacillati</taxon>
        <taxon>Bacillota</taxon>
        <taxon>Bacilli</taxon>
        <taxon>Lactobacillales</taxon>
        <taxon>Lactobacillaceae</taxon>
        <taxon>Paucilactobacillus</taxon>
    </lineage>
</organism>
<keyword evidence="7" id="KW-1185">Reference proteome</keyword>
<dbReference type="Gene3D" id="4.10.80.30">
    <property type="entry name" value="DNA polymerase, domain 6"/>
    <property type="match status" value="1"/>
</dbReference>
<dbReference type="SMART" id="SM00047">
    <property type="entry name" value="LYZ2"/>
    <property type="match status" value="1"/>
</dbReference>
<evidence type="ECO:0000259" key="5">
    <source>
        <dbReference type="SMART" id="SM00047"/>
    </source>
</evidence>
<feature type="compositionally biased region" description="Basic and acidic residues" evidence="3">
    <location>
        <begin position="149"/>
        <end position="164"/>
    </location>
</feature>
<keyword evidence="4" id="KW-0472">Membrane</keyword>
<dbReference type="OrthoDB" id="2155627at2"/>
<evidence type="ECO:0000256" key="4">
    <source>
        <dbReference type="SAM" id="Phobius"/>
    </source>
</evidence>
<dbReference type="PANTHER" id="PTHR33308">
    <property type="entry name" value="PEPTIDOGLYCAN HYDROLASE FLGJ"/>
    <property type="match status" value="1"/>
</dbReference>
<evidence type="ECO:0000256" key="3">
    <source>
        <dbReference type="SAM" id="MobiDB-lite"/>
    </source>
</evidence>
<dbReference type="EMBL" id="AZFE01000030">
    <property type="protein sequence ID" value="KRL56048.1"/>
    <property type="molecule type" value="Genomic_DNA"/>
</dbReference>
<dbReference type="STRING" id="1423778.FC70_GL000635"/>
<feature type="region of interest" description="Disordered" evidence="3">
    <location>
        <begin position="149"/>
        <end position="202"/>
    </location>
</feature>
<comment type="similarity">
    <text evidence="1">Belongs to the glycosyl hydrolase 73 family.</text>
</comment>
<evidence type="ECO:0000256" key="1">
    <source>
        <dbReference type="ARBA" id="ARBA00010266"/>
    </source>
</evidence>
<evidence type="ECO:0000313" key="6">
    <source>
        <dbReference type="EMBL" id="KRL56048.1"/>
    </source>
</evidence>
<evidence type="ECO:0000256" key="2">
    <source>
        <dbReference type="ARBA" id="ARBA00022801"/>
    </source>
</evidence>
<dbReference type="PATRIC" id="fig|1423778.4.peg.663"/>